<organism evidence="4 5">
    <name type="scientific">Capsicum baccatum</name>
    <name type="common">Peruvian pepper</name>
    <dbReference type="NCBI Taxonomy" id="33114"/>
    <lineage>
        <taxon>Eukaryota</taxon>
        <taxon>Viridiplantae</taxon>
        <taxon>Streptophyta</taxon>
        <taxon>Embryophyta</taxon>
        <taxon>Tracheophyta</taxon>
        <taxon>Spermatophyta</taxon>
        <taxon>Magnoliopsida</taxon>
        <taxon>eudicotyledons</taxon>
        <taxon>Gunneridae</taxon>
        <taxon>Pentapetalae</taxon>
        <taxon>asterids</taxon>
        <taxon>lamiids</taxon>
        <taxon>Solanales</taxon>
        <taxon>Solanaceae</taxon>
        <taxon>Solanoideae</taxon>
        <taxon>Capsiceae</taxon>
        <taxon>Capsicum</taxon>
    </lineage>
</organism>
<dbReference type="GO" id="GO:0009611">
    <property type="term" value="P:response to wounding"/>
    <property type="evidence" value="ECO:0007669"/>
    <property type="project" value="InterPro"/>
</dbReference>
<keyword evidence="2" id="KW-0646">Protease inhibitor</keyword>
<proteinExistence type="inferred from homology"/>
<dbReference type="SUPFAM" id="SSF54654">
    <property type="entry name" value="CI-2 family of serine protease inhibitors"/>
    <property type="match status" value="1"/>
</dbReference>
<protein>
    <submittedName>
        <fullName evidence="4">Uncharacterized protein</fullName>
    </submittedName>
</protein>
<dbReference type="Proteomes" id="UP000224567">
    <property type="component" value="Unassembled WGS sequence"/>
</dbReference>
<reference evidence="4 5" key="1">
    <citation type="journal article" date="2017" name="Genome Biol.">
        <title>New reference genome sequences of hot pepper reveal the massive evolution of plant disease-resistance genes by retroduplication.</title>
        <authorList>
            <person name="Kim S."/>
            <person name="Park J."/>
            <person name="Yeom S.I."/>
            <person name="Kim Y.M."/>
            <person name="Seo E."/>
            <person name="Kim K.T."/>
            <person name="Kim M.S."/>
            <person name="Lee J.M."/>
            <person name="Cheong K."/>
            <person name="Shin H.S."/>
            <person name="Kim S.B."/>
            <person name="Han K."/>
            <person name="Lee J."/>
            <person name="Park M."/>
            <person name="Lee H.A."/>
            <person name="Lee H.Y."/>
            <person name="Lee Y."/>
            <person name="Oh S."/>
            <person name="Lee J.H."/>
            <person name="Choi E."/>
            <person name="Choi E."/>
            <person name="Lee S.E."/>
            <person name="Jeon J."/>
            <person name="Kim H."/>
            <person name="Choi G."/>
            <person name="Song H."/>
            <person name="Lee J."/>
            <person name="Lee S.C."/>
            <person name="Kwon J.K."/>
            <person name="Lee H.Y."/>
            <person name="Koo N."/>
            <person name="Hong Y."/>
            <person name="Kim R.W."/>
            <person name="Kang W.H."/>
            <person name="Huh J.H."/>
            <person name="Kang B.C."/>
            <person name="Yang T.J."/>
            <person name="Lee Y.H."/>
            <person name="Bennetzen J.L."/>
            <person name="Choi D."/>
        </authorList>
    </citation>
    <scope>NUCLEOTIDE SEQUENCE [LARGE SCALE GENOMIC DNA]</scope>
    <source>
        <strain evidence="5">cv. PBC81</strain>
    </source>
</reference>
<keyword evidence="3" id="KW-0722">Serine protease inhibitor</keyword>
<dbReference type="Pfam" id="PF00280">
    <property type="entry name" value="potato_inhibit"/>
    <property type="match status" value="1"/>
</dbReference>
<name>A0A2G2V9N2_CAPBA</name>
<dbReference type="GO" id="GO:0004867">
    <property type="term" value="F:serine-type endopeptidase inhibitor activity"/>
    <property type="evidence" value="ECO:0007669"/>
    <property type="project" value="UniProtKB-KW"/>
</dbReference>
<dbReference type="PANTHER" id="PTHR33091">
    <property type="entry name" value="PROTEIN, PUTATIVE, EXPRESSED-RELATED"/>
    <property type="match status" value="1"/>
</dbReference>
<dbReference type="EMBL" id="MLFT02000085">
    <property type="protein sequence ID" value="PHT29700.1"/>
    <property type="molecule type" value="Genomic_DNA"/>
</dbReference>
<evidence type="ECO:0000256" key="2">
    <source>
        <dbReference type="ARBA" id="ARBA00022690"/>
    </source>
</evidence>
<comment type="caution">
    <text evidence="4">The sequence shown here is derived from an EMBL/GenBank/DDBJ whole genome shotgun (WGS) entry which is preliminary data.</text>
</comment>
<dbReference type="PROSITE" id="PS00285">
    <property type="entry name" value="POTATO_INHIBITOR"/>
    <property type="match status" value="1"/>
</dbReference>
<evidence type="ECO:0000313" key="5">
    <source>
        <dbReference type="Proteomes" id="UP000224567"/>
    </source>
</evidence>
<gene>
    <name evidence="4" type="ORF">CQW23_30712</name>
</gene>
<evidence type="ECO:0000256" key="1">
    <source>
        <dbReference type="ARBA" id="ARBA00008210"/>
    </source>
</evidence>
<evidence type="ECO:0000256" key="3">
    <source>
        <dbReference type="ARBA" id="ARBA00022900"/>
    </source>
</evidence>
<dbReference type="InterPro" id="IPR036354">
    <property type="entry name" value="Prot_inh_pot1_sf"/>
</dbReference>
<dbReference type="InterPro" id="IPR000864">
    <property type="entry name" value="Prot_inh_pot1"/>
</dbReference>
<comment type="similarity">
    <text evidence="1">Belongs to the protease inhibitor I13 (potato type I serine protease inhibitor) family.</text>
</comment>
<evidence type="ECO:0000313" key="4">
    <source>
        <dbReference type="EMBL" id="PHT29700.1"/>
    </source>
</evidence>
<dbReference type="PANTHER" id="PTHR33091:SF66">
    <property type="entry name" value="SUBTILISIN INHIBITOR 1"/>
    <property type="match status" value="1"/>
</dbReference>
<keyword evidence="5" id="KW-1185">Reference proteome</keyword>
<dbReference type="SMR" id="A0A2G2V9N2"/>
<accession>A0A2G2V9N2</accession>
<dbReference type="Gene3D" id="3.30.10.10">
    <property type="entry name" value="Trypsin Inhibitor V, subunit A"/>
    <property type="match status" value="1"/>
</dbReference>
<dbReference type="OrthoDB" id="873341at2759"/>
<sequence length="84" mass="9562">MDNEKCQCSNFRQYKHDENSPKTWPELIGVLGDEAAKLIKAEMPNLQIIQIIHPPWALTQDLCSDRVRILVDGFNRVSMPPSIG</sequence>
<dbReference type="AlphaFoldDB" id="A0A2G2V9N2"/>
<reference evidence="5" key="2">
    <citation type="journal article" date="2017" name="J. Anim. Genet.">
        <title>Multiple reference genome sequences of hot pepper reveal the massive evolution of plant disease resistance genes by retroduplication.</title>
        <authorList>
            <person name="Kim S."/>
            <person name="Park J."/>
            <person name="Yeom S.-I."/>
            <person name="Kim Y.-M."/>
            <person name="Seo E."/>
            <person name="Kim K.-T."/>
            <person name="Kim M.-S."/>
            <person name="Lee J.M."/>
            <person name="Cheong K."/>
            <person name="Shin H.-S."/>
            <person name="Kim S.-B."/>
            <person name="Han K."/>
            <person name="Lee J."/>
            <person name="Park M."/>
            <person name="Lee H.-A."/>
            <person name="Lee H.-Y."/>
            <person name="Lee Y."/>
            <person name="Oh S."/>
            <person name="Lee J.H."/>
            <person name="Choi E."/>
            <person name="Choi E."/>
            <person name="Lee S.E."/>
            <person name="Jeon J."/>
            <person name="Kim H."/>
            <person name="Choi G."/>
            <person name="Song H."/>
            <person name="Lee J."/>
            <person name="Lee S.-C."/>
            <person name="Kwon J.-K."/>
            <person name="Lee H.-Y."/>
            <person name="Koo N."/>
            <person name="Hong Y."/>
            <person name="Kim R.W."/>
            <person name="Kang W.-H."/>
            <person name="Huh J.H."/>
            <person name="Kang B.-C."/>
            <person name="Yang T.-J."/>
            <person name="Lee Y.-H."/>
            <person name="Bennetzen J.L."/>
            <person name="Choi D."/>
        </authorList>
    </citation>
    <scope>NUCLEOTIDE SEQUENCE [LARGE SCALE GENOMIC DNA]</scope>
    <source>
        <strain evidence="5">cv. PBC81</strain>
    </source>
</reference>